<evidence type="ECO:0000256" key="1">
    <source>
        <dbReference type="SAM" id="Phobius"/>
    </source>
</evidence>
<keyword evidence="1" id="KW-0812">Transmembrane</keyword>
<evidence type="ECO:0000313" key="3">
    <source>
        <dbReference type="Proteomes" id="UP000034228"/>
    </source>
</evidence>
<dbReference type="RefSeq" id="WP_046558093.1">
    <property type="nucleotide sequence ID" value="NZ_LAHO01000012.1"/>
</dbReference>
<dbReference type="EMBL" id="LAHO01000012">
    <property type="protein sequence ID" value="KKO45012.1"/>
    <property type="molecule type" value="Genomic_DNA"/>
</dbReference>
<dbReference type="AlphaFoldDB" id="A0A0M2V2D0"/>
<gene>
    <name evidence="2" type="ORF">WG68_12800</name>
</gene>
<keyword evidence="1" id="KW-0472">Membrane</keyword>
<sequence length="256" mass="29327">MRFFKYAVVGLLFCSFLVEATLVRGGGRGSETATSPQSYGLHDNSYFIDSYLLAGAPAINRVSFTSGDLPLLAVPRDCWLILPFDSFPPPEYWQEDPCYYQFELGEQLDFESALIWDFPAAFAAEFSWTLRQGEQSWVFSGLRGNDFNPAAVMPADLLPGEYWLTFNSTFYSGPDSDFYYRNDRDECYPVFLDDGDENCYYYTGNRSDVLSFSSPSEQVFILEQRAVQVSGPATISLFIGLLWFCRHRFLFRSRQR</sequence>
<dbReference type="STRING" id="336831.WG68_12800"/>
<proteinExistence type="predicted"/>
<name>A0A0M2V2D0_9GAMM</name>
<dbReference type="OrthoDB" id="5761928at2"/>
<accession>A0A0M2V2D0</accession>
<evidence type="ECO:0000313" key="2">
    <source>
        <dbReference type="EMBL" id="KKO45012.1"/>
    </source>
</evidence>
<keyword evidence="3" id="KW-1185">Reference proteome</keyword>
<comment type="caution">
    <text evidence="2">The sequence shown here is derived from an EMBL/GenBank/DDBJ whole genome shotgun (WGS) entry which is preliminary data.</text>
</comment>
<reference evidence="2 3" key="1">
    <citation type="submission" date="2015-03" db="EMBL/GenBank/DDBJ databases">
        <title>Draft genome sequences of two protease-producing strains of Arsukibacterium isolated from two cold and alkaline environments.</title>
        <authorList>
            <person name="Lylloff J.E."/>
            <person name="Skov L.B."/>
            <person name="Jepsen M."/>
            <person name="Hallin P.F."/>
            <person name="Sorensen S.J."/>
            <person name="Stougaard P."/>
            <person name="Glaring M.A."/>
        </authorList>
    </citation>
    <scope>NUCLEOTIDE SEQUENCE [LARGE SCALE GENOMIC DNA]</scope>
    <source>
        <strain evidence="2 3">GCM72</strain>
    </source>
</reference>
<protein>
    <submittedName>
        <fullName evidence="2">Uncharacterized protein</fullName>
    </submittedName>
</protein>
<organism evidence="2 3">
    <name type="scientific">Arsukibacterium ikkense</name>
    <dbReference type="NCBI Taxonomy" id="336831"/>
    <lineage>
        <taxon>Bacteria</taxon>
        <taxon>Pseudomonadati</taxon>
        <taxon>Pseudomonadota</taxon>
        <taxon>Gammaproteobacteria</taxon>
        <taxon>Chromatiales</taxon>
        <taxon>Chromatiaceae</taxon>
        <taxon>Arsukibacterium</taxon>
    </lineage>
</organism>
<keyword evidence="1" id="KW-1133">Transmembrane helix</keyword>
<dbReference type="Proteomes" id="UP000034228">
    <property type="component" value="Unassembled WGS sequence"/>
</dbReference>
<feature type="transmembrane region" description="Helical" evidence="1">
    <location>
        <begin position="226"/>
        <end position="245"/>
    </location>
</feature>